<dbReference type="GO" id="GO:0000160">
    <property type="term" value="P:phosphorelay signal transduction system"/>
    <property type="evidence" value="ECO:0007669"/>
    <property type="project" value="InterPro"/>
</dbReference>
<proteinExistence type="predicted"/>
<feature type="domain" description="Response regulatory" evidence="3">
    <location>
        <begin position="8"/>
        <end position="134"/>
    </location>
</feature>
<reference evidence="4 5" key="1">
    <citation type="submission" date="2012-06" db="EMBL/GenBank/DDBJ databases">
        <title>Finished chromosome of genome of Microcoleus sp. PCC 7113.</title>
        <authorList>
            <consortium name="US DOE Joint Genome Institute"/>
            <person name="Gugger M."/>
            <person name="Coursin T."/>
            <person name="Rippka R."/>
            <person name="Tandeau De Marsac N."/>
            <person name="Huntemann M."/>
            <person name="Wei C.-L."/>
            <person name="Han J."/>
            <person name="Detter J.C."/>
            <person name="Han C."/>
            <person name="Tapia R."/>
            <person name="Chen A."/>
            <person name="Kyrpides N."/>
            <person name="Mavromatis K."/>
            <person name="Markowitz V."/>
            <person name="Szeto E."/>
            <person name="Ivanova N."/>
            <person name="Pagani I."/>
            <person name="Pati A."/>
            <person name="Goodwin L."/>
            <person name="Nordberg H.P."/>
            <person name="Cantor M.N."/>
            <person name="Hua S.X."/>
            <person name="Woyke T."/>
            <person name="Kerfeld C.A."/>
        </authorList>
    </citation>
    <scope>NUCLEOTIDE SEQUENCE [LARGE SCALE GENOMIC DNA]</scope>
    <source>
        <strain evidence="4 5">PCC 7113</strain>
    </source>
</reference>
<organism evidence="4 5">
    <name type="scientific">Allocoleopsis franciscana PCC 7113</name>
    <dbReference type="NCBI Taxonomy" id="1173027"/>
    <lineage>
        <taxon>Bacteria</taxon>
        <taxon>Bacillati</taxon>
        <taxon>Cyanobacteriota</taxon>
        <taxon>Cyanophyceae</taxon>
        <taxon>Coleofasciculales</taxon>
        <taxon>Coleofasciculaceae</taxon>
        <taxon>Allocoleopsis</taxon>
        <taxon>Allocoleopsis franciscana</taxon>
    </lineage>
</organism>
<evidence type="ECO:0000256" key="1">
    <source>
        <dbReference type="PROSITE-ProRule" id="PRU00169"/>
    </source>
</evidence>
<keyword evidence="5" id="KW-1185">Reference proteome</keyword>
<evidence type="ECO:0000313" key="4">
    <source>
        <dbReference type="EMBL" id="AFZ19699.1"/>
    </source>
</evidence>
<dbReference type="eggNOG" id="COG2197">
    <property type="taxonomic scope" value="Bacteria"/>
</dbReference>
<dbReference type="Proteomes" id="UP000010471">
    <property type="component" value="Chromosome"/>
</dbReference>
<comment type="caution">
    <text evidence="1">Lacks conserved residue(s) required for the propagation of feature annotation.</text>
</comment>
<feature type="compositionally biased region" description="Polar residues" evidence="2">
    <location>
        <begin position="144"/>
        <end position="167"/>
    </location>
</feature>
<accession>K9WIU9</accession>
<dbReference type="STRING" id="1173027.Mic7113_3994"/>
<dbReference type="SUPFAM" id="SSF52172">
    <property type="entry name" value="CheY-like"/>
    <property type="match status" value="1"/>
</dbReference>
<dbReference type="HOGENOM" id="CLU_1394958_0_0_3"/>
<name>K9WIU9_9CYAN</name>
<evidence type="ECO:0000259" key="3">
    <source>
        <dbReference type="PROSITE" id="PS50110"/>
    </source>
</evidence>
<evidence type="ECO:0000313" key="5">
    <source>
        <dbReference type="Proteomes" id="UP000010471"/>
    </source>
</evidence>
<protein>
    <submittedName>
        <fullName evidence="4">Response regulator containing a CheY-like receiver domain and a GGDEF domain</fullName>
    </submittedName>
</protein>
<dbReference type="Gene3D" id="3.40.50.2300">
    <property type="match status" value="1"/>
</dbReference>
<dbReference type="Pfam" id="PF00072">
    <property type="entry name" value="Response_reg"/>
    <property type="match status" value="1"/>
</dbReference>
<gene>
    <name evidence="4" type="ORF">Mic7113_3994</name>
</gene>
<feature type="region of interest" description="Disordered" evidence="2">
    <location>
        <begin position="143"/>
        <end position="170"/>
    </location>
</feature>
<dbReference type="PANTHER" id="PTHR44520">
    <property type="entry name" value="RESPONSE REGULATOR RCP1-RELATED"/>
    <property type="match status" value="1"/>
</dbReference>
<dbReference type="InterPro" id="IPR001789">
    <property type="entry name" value="Sig_transdc_resp-reg_receiver"/>
</dbReference>
<dbReference type="EMBL" id="CP003630">
    <property type="protein sequence ID" value="AFZ19699.1"/>
    <property type="molecule type" value="Genomic_DNA"/>
</dbReference>
<dbReference type="AlphaFoldDB" id="K9WIU9"/>
<sequence length="195" mass="21743">MALANLTNFFAVITASLLGTPCHRSLNSSTELDVCVKLVENKEEAINYLKGKKTDANRQRYPLPDLILISVTMPHLSGLCLLSWLKRQPELIHIPIVMISDVDKKDQAMNLGAIAYIFKTLCFTDLTEVVRAFLLSGNHRTKEQCQSSNKRSEQLQGFASPSTISKEMSTRGVMKAASWRKRGQKIGHSSLQVPL</sequence>
<dbReference type="InterPro" id="IPR052893">
    <property type="entry name" value="TCS_response_regulator"/>
</dbReference>
<dbReference type="KEGG" id="mic:Mic7113_3994"/>
<dbReference type="PANTHER" id="PTHR44520:SF1">
    <property type="entry name" value="TWO-COMPONENT SYSTEM REGULATORY PROTEIN"/>
    <property type="match status" value="1"/>
</dbReference>
<evidence type="ECO:0000256" key="2">
    <source>
        <dbReference type="SAM" id="MobiDB-lite"/>
    </source>
</evidence>
<dbReference type="PROSITE" id="PS50110">
    <property type="entry name" value="RESPONSE_REGULATORY"/>
    <property type="match status" value="1"/>
</dbReference>
<dbReference type="InterPro" id="IPR011006">
    <property type="entry name" value="CheY-like_superfamily"/>
</dbReference>